<sequence>MNNLDLILESIKNKAEEEKNQILDEARAEAKEITDQAKSKASEEVKIIMDKAEKEAATTLTNEELSSSRKGRDIKIRAKNELIDQVIDRVLAELKNLDGPAYKKFVLNRLEGFPHSSAEIILKEGEDFAFDSSDLKGLRVASESTNDGFIIKDGNVTYDNSFSSIIEYERDEIKKIISDALFTKEEI</sequence>
<keyword evidence="2" id="KW-0813">Transport</keyword>
<dbReference type="Gene3D" id="1.20.5.620">
    <property type="entry name" value="F1F0 ATP synthase subunit B, membrane domain"/>
    <property type="match status" value="1"/>
</dbReference>
<organism evidence="5 6">
    <name type="scientific">Anaerococcus lactolyticus S7-1-13</name>
    <dbReference type="NCBI Taxonomy" id="1284686"/>
    <lineage>
        <taxon>Bacteria</taxon>
        <taxon>Bacillati</taxon>
        <taxon>Bacillota</taxon>
        <taxon>Tissierellia</taxon>
        <taxon>Tissierellales</taxon>
        <taxon>Peptoniphilaceae</taxon>
        <taxon>Anaerococcus</taxon>
    </lineage>
</organism>
<dbReference type="SUPFAM" id="SSF160527">
    <property type="entry name" value="V-type ATPase subunit E-like"/>
    <property type="match status" value="1"/>
</dbReference>
<dbReference type="GO" id="GO:0033178">
    <property type="term" value="C:proton-transporting two-sector ATPase complex, catalytic domain"/>
    <property type="evidence" value="ECO:0007669"/>
    <property type="project" value="InterPro"/>
</dbReference>
<dbReference type="RefSeq" id="WP_037326076.1">
    <property type="nucleotide sequence ID" value="NZ_JRMW01000015.1"/>
</dbReference>
<evidence type="ECO:0000256" key="4">
    <source>
        <dbReference type="SAM" id="Coils"/>
    </source>
</evidence>
<evidence type="ECO:0000256" key="1">
    <source>
        <dbReference type="ARBA" id="ARBA00005901"/>
    </source>
</evidence>
<protein>
    <submittedName>
        <fullName evidence="5">ATPase</fullName>
    </submittedName>
</protein>
<evidence type="ECO:0000313" key="6">
    <source>
        <dbReference type="Proteomes" id="UP000029579"/>
    </source>
</evidence>
<feature type="coiled-coil region" evidence="4">
    <location>
        <begin position="1"/>
        <end position="43"/>
    </location>
</feature>
<reference evidence="5 6" key="1">
    <citation type="submission" date="2014-07" db="EMBL/GenBank/DDBJ databases">
        <authorList>
            <person name="McCorrison J."/>
            <person name="Sanka R."/>
            <person name="Torralba M."/>
            <person name="Gillis M."/>
            <person name="Haft D.H."/>
            <person name="Methe B."/>
            <person name="Sutton G."/>
            <person name="Nelson K.E."/>
        </authorList>
    </citation>
    <scope>NUCLEOTIDE SEQUENCE [LARGE SCALE GENOMIC DNA]</scope>
    <source>
        <strain evidence="5 6">S7-1-13</strain>
    </source>
</reference>
<dbReference type="OrthoDB" id="87618at2"/>
<dbReference type="EMBL" id="JRMW01000015">
    <property type="protein sequence ID" value="KGF05376.1"/>
    <property type="molecule type" value="Genomic_DNA"/>
</dbReference>
<dbReference type="GO" id="GO:0046961">
    <property type="term" value="F:proton-transporting ATPase activity, rotational mechanism"/>
    <property type="evidence" value="ECO:0007669"/>
    <property type="project" value="InterPro"/>
</dbReference>
<evidence type="ECO:0000256" key="3">
    <source>
        <dbReference type="ARBA" id="ARBA00023065"/>
    </source>
</evidence>
<accession>A0A095X6S7</accession>
<keyword evidence="3" id="KW-0406">Ion transport</keyword>
<gene>
    <name evidence="5" type="ORF">HMPREF1630_00690</name>
</gene>
<dbReference type="AlphaFoldDB" id="A0A095X6S7"/>
<proteinExistence type="inferred from homology"/>
<dbReference type="InterPro" id="IPR002842">
    <property type="entry name" value="ATPase_V1_Esu"/>
</dbReference>
<dbReference type="eggNOG" id="COG1390">
    <property type="taxonomic scope" value="Bacteria"/>
</dbReference>
<comment type="caution">
    <text evidence="5">The sequence shown here is derived from an EMBL/GenBank/DDBJ whole genome shotgun (WGS) entry which is preliminary data.</text>
</comment>
<name>A0A095X6S7_9FIRM</name>
<dbReference type="Proteomes" id="UP000029579">
    <property type="component" value="Unassembled WGS sequence"/>
</dbReference>
<evidence type="ECO:0000313" key="5">
    <source>
        <dbReference type="EMBL" id="KGF05376.1"/>
    </source>
</evidence>
<keyword evidence="4" id="KW-0175">Coiled coil</keyword>
<dbReference type="Pfam" id="PF01991">
    <property type="entry name" value="vATP-synt_E"/>
    <property type="match status" value="1"/>
</dbReference>
<comment type="similarity">
    <text evidence="1">Belongs to the V-ATPase E subunit family.</text>
</comment>
<evidence type="ECO:0000256" key="2">
    <source>
        <dbReference type="ARBA" id="ARBA00022448"/>
    </source>
</evidence>